<keyword evidence="8 12" id="KW-1133">Transmembrane helix</keyword>
<comment type="function">
    <text evidence="1 12">NDH-1 shuttles electrons from NADH, via FMN and iron-sulfur (Fe-S) centers, to quinones in the respiratory chain. The immediate electron acceptor for the enzyme in this species is believed to be ubiquinone. Couples the redox reaction to proton translocation (for every two electrons transferred, four hydrogen ions are translocated across the cytoplasmic membrane), and thus conserves the redox energy in a proton gradient.</text>
</comment>
<evidence type="ECO:0000256" key="1">
    <source>
        <dbReference type="ARBA" id="ARBA00002378"/>
    </source>
</evidence>
<comment type="similarity">
    <text evidence="3 12">Belongs to the complex I subunit 4L family.</text>
</comment>
<dbReference type="GO" id="GO:0050136">
    <property type="term" value="F:NADH dehydrogenase (quinone) (non-electrogenic) activity"/>
    <property type="evidence" value="ECO:0007669"/>
    <property type="project" value="UniProtKB-UniRule"/>
</dbReference>
<dbReference type="EMBL" id="NVUL01000023">
    <property type="protein sequence ID" value="PCI78988.1"/>
    <property type="molecule type" value="Genomic_DNA"/>
</dbReference>
<gene>
    <name evidence="12" type="primary">nuoK</name>
    <name evidence="13" type="ORF">COB20_05730</name>
</gene>
<evidence type="ECO:0000256" key="4">
    <source>
        <dbReference type="ARBA" id="ARBA00022448"/>
    </source>
</evidence>
<evidence type="ECO:0000256" key="5">
    <source>
        <dbReference type="ARBA" id="ARBA00022692"/>
    </source>
</evidence>
<keyword evidence="10 12" id="KW-0830">Ubiquinone</keyword>
<evidence type="ECO:0000313" key="14">
    <source>
        <dbReference type="Proteomes" id="UP000218767"/>
    </source>
</evidence>
<dbReference type="EC" id="7.1.1.-" evidence="12"/>
<comment type="subunit">
    <text evidence="12">NDH-1 is composed of 14 different subunits. Subunits NuoA, H, J, K, L, M, N constitute the membrane sector of the complex.</text>
</comment>
<keyword evidence="4 12" id="KW-0813">Transport</keyword>
<accession>A0A2A4X8P3</accession>
<proteinExistence type="inferred from homology"/>
<feature type="transmembrane region" description="Helical" evidence="12">
    <location>
        <begin position="30"/>
        <end position="50"/>
    </location>
</feature>
<evidence type="ECO:0000256" key="7">
    <source>
        <dbReference type="ARBA" id="ARBA00022967"/>
    </source>
</evidence>
<feature type="transmembrane region" description="Helical" evidence="12">
    <location>
        <begin position="6"/>
        <end position="25"/>
    </location>
</feature>
<keyword evidence="6 12" id="KW-0874">Quinone</keyword>
<dbReference type="NCBIfam" id="NF004319">
    <property type="entry name" value="PRK05715.1-1"/>
    <property type="match status" value="1"/>
</dbReference>
<evidence type="ECO:0000256" key="8">
    <source>
        <dbReference type="ARBA" id="ARBA00022989"/>
    </source>
</evidence>
<dbReference type="Gene3D" id="1.10.287.3510">
    <property type="match status" value="1"/>
</dbReference>
<dbReference type="FunFam" id="1.10.287.3510:FF:000001">
    <property type="entry name" value="NADH-quinone oxidoreductase subunit K"/>
    <property type="match status" value="1"/>
</dbReference>
<comment type="caution">
    <text evidence="13">The sequence shown here is derived from an EMBL/GenBank/DDBJ whole genome shotgun (WGS) entry which is preliminary data.</text>
</comment>
<name>A0A2A4X8P3_9GAMM</name>
<dbReference type="GO" id="GO:0048038">
    <property type="term" value="F:quinone binding"/>
    <property type="evidence" value="ECO:0007669"/>
    <property type="project" value="UniProtKB-KW"/>
</dbReference>
<keyword evidence="7 12" id="KW-1278">Translocase</keyword>
<dbReference type="HAMAP" id="MF_01456">
    <property type="entry name" value="NDH1_NuoK"/>
    <property type="match status" value="1"/>
</dbReference>
<keyword evidence="12" id="KW-1003">Cell membrane</keyword>
<evidence type="ECO:0000313" key="13">
    <source>
        <dbReference type="EMBL" id="PCI78988.1"/>
    </source>
</evidence>
<dbReference type="NCBIfam" id="NF004320">
    <property type="entry name" value="PRK05715.1-2"/>
    <property type="match status" value="1"/>
</dbReference>
<evidence type="ECO:0000256" key="3">
    <source>
        <dbReference type="ARBA" id="ARBA00010519"/>
    </source>
</evidence>
<comment type="catalytic activity">
    <reaction evidence="12">
        <text>a quinone + NADH + 5 H(+)(in) = a quinol + NAD(+) + 4 H(+)(out)</text>
        <dbReference type="Rhea" id="RHEA:57888"/>
        <dbReference type="ChEBI" id="CHEBI:15378"/>
        <dbReference type="ChEBI" id="CHEBI:24646"/>
        <dbReference type="ChEBI" id="CHEBI:57540"/>
        <dbReference type="ChEBI" id="CHEBI:57945"/>
        <dbReference type="ChEBI" id="CHEBI:132124"/>
    </reaction>
</comment>
<keyword evidence="9 12" id="KW-0520">NAD</keyword>
<evidence type="ECO:0000256" key="6">
    <source>
        <dbReference type="ARBA" id="ARBA00022719"/>
    </source>
</evidence>
<evidence type="ECO:0000256" key="12">
    <source>
        <dbReference type="HAMAP-Rule" id="MF_01456"/>
    </source>
</evidence>
<keyword evidence="11 12" id="KW-0472">Membrane</keyword>
<dbReference type="InterPro" id="IPR039428">
    <property type="entry name" value="NUOK/Mnh_C1-like"/>
</dbReference>
<dbReference type="AlphaFoldDB" id="A0A2A4X8P3"/>
<dbReference type="Pfam" id="PF00420">
    <property type="entry name" value="Oxidored_q2"/>
    <property type="match status" value="1"/>
</dbReference>
<dbReference type="GO" id="GO:0005886">
    <property type="term" value="C:plasma membrane"/>
    <property type="evidence" value="ECO:0007669"/>
    <property type="project" value="UniProtKB-SubCell"/>
</dbReference>
<dbReference type="PANTHER" id="PTHR11434:SF16">
    <property type="entry name" value="NADH-UBIQUINONE OXIDOREDUCTASE CHAIN 4L"/>
    <property type="match status" value="1"/>
</dbReference>
<protein>
    <recommendedName>
        <fullName evidence="12">NADH-quinone oxidoreductase subunit K</fullName>
        <ecNumber evidence="12">7.1.1.-</ecNumber>
    </recommendedName>
    <alternativeName>
        <fullName evidence="12">NADH dehydrogenase I subunit K</fullName>
    </alternativeName>
    <alternativeName>
        <fullName evidence="12">NDH-1 subunit K</fullName>
    </alternativeName>
</protein>
<evidence type="ECO:0000256" key="2">
    <source>
        <dbReference type="ARBA" id="ARBA00004141"/>
    </source>
</evidence>
<feature type="transmembrane region" description="Helical" evidence="12">
    <location>
        <begin position="62"/>
        <end position="83"/>
    </location>
</feature>
<keyword evidence="5 12" id="KW-0812">Transmembrane</keyword>
<organism evidence="13 14">
    <name type="scientific">SAR86 cluster bacterium</name>
    <dbReference type="NCBI Taxonomy" id="2030880"/>
    <lineage>
        <taxon>Bacteria</taxon>
        <taxon>Pseudomonadati</taxon>
        <taxon>Pseudomonadota</taxon>
        <taxon>Gammaproteobacteria</taxon>
        <taxon>SAR86 cluster</taxon>
    </lineage>
</organism>
<comment type="subcellular location">
    <subcellularLocation>
        <location evidence="12">Cell membrane</location>
        <topology evidence="12">Multi-pass membrane protein</topology>
    </subcellularLocation>
    <subcellularLocation>
        <location evidence="2">Membrane</location>
        <topology evidence="2">Multi-pass membrane protein</topology>
    </subcellularLocation>
</comment>
<reference evidence="14" key="1">
    <citation type="submission" date="2017-08" db="EMBL/GenBank/DDBJ databases">
        <title>A dynamic microbial community with high functional redundancy inhabits the cold, oxic subseafloor aquifer.</title>
        <authorList>
            <person name="Tully B.J."/>
            <person name="Wheat C.G."/>
            <person name="Glazer B.T."/>
            <person name="Huber J.A."/>
        </authorList>
    </citation>
    <scope>NUCLEOTIDE SEQUENCE [LARGE SCALE GENOMIC DNA]</scope>
</reference>
<dbReference type="PANTHER" id="PTHR11434">
    <property type="entry name" value="NADH-UBIQUINONE OXIDOREDUCTASE SUBUNIT ND4L"/>
    <property type="match status" value="1"/>
</dbReference>
<dbReference type="Proteomes" id="UP000218767">
    <property type="component" value="Unassembled WGS sequence"/>
</dbReference>
<sequence length="102" mass="11152">MESIPIEHGLILAGILFALGLVGVLTRRNIVFVLMSLEIMINASGLAFIVAASRWEHADGQIMFLMILTLAAAEVAVGLGLIIQMYRRYHTVDINVLSQMKG</sequence>
<dbReference type="GO" id="GO:0042773">
    <property type="term" value="P:ATP synthesis coupled electron transport"/>
    <property type="evidence" value="ECO:0007669"/>
    <property type="project" value="InterPro"/>
</dbReference>
<evidence type="ECO:0000256" key="10">
    <source>
        <dbReference type="ARBA" id="ARBA00023075"/>
    </source>
</evidence>
<evidence type="ECO:0000256" key="11">
    <source>
        <dbReference type="ARBA" id="ARBA00023136"/>
    </source>
</evidence>
<dbReference type="InterPro" id="IPR001133">
    <property type="entry name" value="NADH_UbQ_OxRdtase_chain4L/K"/>
</dbReference>
<dbReference type="GO" id="GO:0030964">
    <property type="term" value="C:NADH dehydrogenase complex"/>
    <property type="evidence" value="ECO:0007669"/>
    <property type="project" value="TreeGrafter"/>
</dbReference>
<evidence type="ECO:0000256" key="9">
    <source>
        <dbReference type="ARBA" id="ARBA00023027"/>
    </source>
</evidence>